<dbReference type="KEGG" id="plia:E4191_20430"/>
<evidence type="ECO:0000313" key="3">
    <source>
        <dbReference type="EMBL" id="TGN67545.1"/>
    </source>
</evidence>
<evidence type="ECO:0000256" key="1">
    <source>
        <dbReference type="SAM" id="SignalP"/>
    </source>
</evidence>
<keyword evidence="5" id="KW-1185">Reference proteome</keyword>
<geneLocation type="plasmid" evidence="2 4">
    <name>unnamed4</name>
</geneLocation>
<accession>A0A4Y5ST12</accession>
<gene>
    <name evidence="2" type="ORF">E4191_20430</name>
    <name evidence="3" type="ORF">E4L95_04495</name>
</gene>
<proteinExistence type="predicted"/>
<dbReference type="Proteomes" id="UP000297972">
    <property type="component" value="Unassembled WGS sequence"/>
</dbReference>
<evidence type="ECO:0000313" key="4">
    <source>
        <dbReference type="Proteomes" id="UP000296374"/>
    </source>
</evidence>
<keyword evidence="2" id="KW-0614">Plasmid</keyword>
<name>A0A4Z1CQX6_9RHOB</name>
<protein>
    <submittedName>
        <fullName evidence="3">Uncharacterized protein</fullName>
    </submittedName>
</protein>
<keyword evidence="1" id="KW-0732">Signal</keyword>
<sequence length="74" mass="7660">MTRHVKLLSGLGLALAVLAACDGSDGTFGNAQTQFGPAFAAAFNAQPVDEPKEDLAIIFRGVNGPNFTAEPIDI</sequence>
<reference evidence="4" key="2">
    <citation type="submission" date="2019-05" db="EMBL/GenBank/DDBJ databases">
        <title>Tamlana fucoidanivorans sp. nov., isolated from the surface of algae collected from Fujian province in China.</title>
        <authorList>
            <person name="Li J."/>
        </authorList>
    </citation>
    <scope>NUCLEOTIDE SEQUENCE [LARGE SCALE GENOMIC DNA]</scope>
    <source>
        <strain evidence="4">2251</strain>
        <plasmid evidence="4">unnamed4</plasmid>
    </source>
</reference>
<dbReference type="EMBL" id="SRPG01000027">
    <property type="protein sequence ID" value="TGN67545.1"/>
    <property type="molecule type" value="Genomic_DNA"/>
</dbReference>
<feature type="chain" id="PRO_5041550145" evidence="1">
    <location>
        <begin position="20"/>
        <end position="74"/>
    </location>
</feature>
<evidence type="ECO:0000313" key="5">
    <source>
        <dbReference type="Proteomes" id="UP000297972"/>
    </source>
</evidence>
<dbReference type="EMBL" id="CP040763">
    <property type="protein sequence ID" value="QDA36469.1"/>
    <property type="molecule type" value="Genomic_DNA"/>
</dbReference>
<reference evidence="2" key="3">
    <citation type="journal article" date="2020" name="Int. J. Syst. Evol. Microbiol.">
        <title>Paracoccus liaowanqingii sp. nov., isolated from Tibetan antelope (Pantholops hodgsonii).</title>
        <authorList>
            <person name="Li J."/>
            <person name="Lu S."/>
            <person name="Jin D."/>
            <person name="Yang J."/>
            <person name="Lai X.H."/>
            <person name="Huang Y."/>
            <person name="Tian Z."/>
            <person name="Dong K."/>
            <person name="Zhang S."/>
            <person name="Lei W."/>
            <person name="Pu J."/>
            <person name="Zhang G."/>
            <person name="Wu X."/>
            <person name="Huang Y."/>
            <person name="Ren Z."/>
            <person name="Wang S."/>
            <person name="Xu J."/>
        </authorList>
    </citation>
    <scope>NUCLEOTIDE SEQUENCE</scope>
    <source>
        <strain evidence="2">2251</strain>
    </source>
</reference>
<dbReference type="PROSITE" id="PS51257">
    <property type="entry name" value="PROKAR_LIPOPROTEIN"/>
    <property type="match status" value="1"/>
</dbReference>
<reference evidence="3 5" key="1">
    <citation type="submission" date="2019-03" db="EMBL/GenBank/DDBJ databases">
        <authorList>
            <person name="Li J."/>
        </authorList>
    </citation>
    <scope>NUCLEOTIDE SEQUENCE [LARGE SCALE GENOMIC DNA]</scope>
    <source>
        <strain evidence="3 5">3058</strain>
    </source>
</reference>
<accession>A0A4Z1CQX6</accession>
<feature type="signal peptide" evidence="1">
    <location>
        <begin position="1"/>
        <end position="19"/>
    </location>
</feature>
<dbReference type="AlphaFoldDB" id="A0A4Z1CQX6"/>
<dbReference type="Proteomes" id="UP000296374">
    <property type="component" value="Plasmid unnamed4"/>
</dbReference>
<dbReference type="RefSeq" id="WP_135816577.1">
    <property type="nucleotide sequence ID" value="NZ_CP040763.1"/>
</dbReference>
<organism evidence="3 5">
    <name type="scientific">Paracoccus liaowanqingii</name>
    <dbReference type="NCBI Taxonomy" id="2560053"/>
    <lineage>
        <taxon>Bacteria</taxon>
        <taxon>Pseudomonadati</taxon>
        <taxon>Pseudomonadota</taxon>
        <taxon>Alphaproteobacteria</taxon>
        <taxon>Rhodobacterales</taxon>
        <taxon>Paracoccaceae</taxon>
        <taxon>Paracoccus</taxon>
    </lineage>
</organism>
<evidence type="ECO:0000313" key="2">
    <source>
        <dbReference type="EMBL" id="QDA36469.1"/>
    </source>
</evidence>